<feature type="domain" description="N-acetyltransferase" evidence="5">
    <location>
        <begin position="170"/>
        <end position="313"/>
    </location>
</feature>
<evidence type="ECO:0000256" key="3">
    <source>
        <dbReference type="ARBA" id="ARBA00023315"/>
    </source>
</evidence>
<dbReference type="GO" id="GO:0035447">
    <property type="term" value="F:mycothiol synthase activity"/>
    <property type="evidence" value="ECO:0007669"/>
    <property type="project" value="UniProtKB-UniRule"/>
</dbReference>
<feature type="binding site" evidence="4">
    <location>
        <begin position="245"/>
        <end position="247"/>
    </location>
    <ligand>
        <name>acetyl-CoA</name>
        <dbReference type="ChEBI" id="CHEBI:57288"/>
        <label>2</label>
    </ligand>
</feature>
<comment type="similarity">
    <text evidence="4">Belongs to the acetyltransferase family. MshD subfamily.</text>
</comment>
<feature type="binding site" evidence="4">
    <location>
        <position position="234"/>
    </location>
    <ligand>
        <name>1D-myo-inositol 2-(L-cysteinylamino)-2-deoxy-alpha-D-glucopyranoside</name>
        <dbReference type="ChEBI" id="CHEBI:58887"/>
    </ligand>
</feature>
<accession>A0A7W8ZT42</accession>
<feature type="binding site" evidence="4">
    <location>
        <begin position="252"/>
        <end position="258"/>
    </location>
    <ligand>
        <name>acetyl-CoA</name>
        <dbReference type="ChEBI" id="CHEBI:57288"/>
        <label>2</label>
    </ligand>
</feature>
<feature type="binding site" evidence="4">
    <location>
        <position position="279"/>
    </location>
    <ligand>
        <name>1D-myo-inositol 2-(L-cysteinylamino)-2-deoxy-alpha-D-glucopyranoside</name>
        <dbReference type="ChEBI" id="CHEBI:58887"/>
    </ligand>
</feature>
<keyword evidence="3 4" id="KW-0012">Acyltransferase</keyword>
<dbReference type="Gene3D" id="3.40.630.30">
    <property type="match status" value="1"/>
</dbReference>
<comment type="subunit">
    <text evidence="4">Monomer.</text>
</comment>
<dbReference type="Pfam" id="PF00583">
    <property type="entry name" value="Acetyltransf_1"/>
    <property type="match status" value="1"/>
</dbReference>
<dbReference type="NCBIfam" id="TIGR03448">
    <property type="entry name" value="mycothiol_MshD"/>
    <property type="match status" value="1"/>
</dbReference>
<dbReference type="SUPFAM" id="SSF55729">
    <property type="entry name" value="Acyl-CoA N-acyltransferases (Nat)"/>
    <property type="match status" value="2"/>
</dbReference>
<dbReference type="InterPro" id="IPR017813">
    <property type="entry name" value="Mycothiol_AcTrfase"/>
</dbReference>
<evidence type="ECO:0000256" key="2">
    <source>
        <dbReference type="ARBA" id="ARBA00022737"/>
    </source>
</evidence>
<feature type="binding site" evidence="4">
    <location>
        <position position="194"/>
    </location>
    <ligand>
        <name>1D-myo-inositol 2-(L-cysteinylamino)-2-deoxy-alpha-D-glucopyranoside</name>
        <dbReference type="ChEBI" id="CHEBI:58887"/>
    </ligand>
</feature>
<feature type="binding site" evidence="4">
    <location>
        <position position="241"/>
    </location>
    <ligand>
        <name>1D-myo-inositol 2-(L-cysteinylamino)-2-deoxy-alpha-D-glucopyranoside</name>
        <dbReference type="ChEBI" id="CHEBI:58887"/>
    </ligand>
</feature>
<reference evidence="6 7" key="1">
    <citation type="submission" date="2020-08" db="EMBL/GenBank/DDBJ databases">
        <title>Sequencing the genomes of 1000 actinobacteria strains.</title>
        <authorList>
            <person name="Klenk H.-P."/>
        </authorList>
    </citation>
    <scope>NUCLEOTIDE SEQUENCE [LARGE SCALE GENOMIC DNA]</scope>
    <source>
        <strain evidence="6 7">DSM 21065</strain>
    </source>
</reference>
<dbReference type="Proteomes" id="UP000561726">
    <property type="component" value="Unassembled WGS sequence"/>
</dbReference>
<evidence type="ECO:0000256" key="4">
    <source>
        <dbReference type="HAMAP-Rule" id="MF_01698"/>
    </source>
</evidence>
<proteinExistence type="inferred from homology"/>
<dbReference type="EC" id="2.3.1.189" evidence="4"/>
<dbReference type="PIRSF" id="PIRSF021524">
    <property type="entry name" value="MSH_acetyltransferase"/>
    <property type="match status" value="1"/>
</dbReference>
<dbReference type="GO" id="GO:0010125">
    <property type="term" value="P:mycothiol biosynthetic process"/>
    <property type="evidence" value="ECO:0007669"/>
    <property type="project" value="UniProtKB-UniRule"/>
</dbReference>
<dbReference type="HAMAP" id="MF_01698">
    <property type="entry name" value="MshD"/>
    <property type="match status" value="1"/>
</dbReference>
<evidence type="ECO:0000259" key="5">
    <source>
        <dbReference type="PROSITE" id="PS51186"/>
    </source>
</evidence>
<comment type="function">
    <text evidence="4">Catalyzes the transfer of acetyl from acetyl-CoA to desacetylmycothiol (Cys-GlcN-Ins) to form mycothiol.</text>
</comment>
<dbReference type="OrthoDB" id="3208058at2"/>
<comment type="catalytic activity">
    <reaction evidence="4">
        <text>1D-myo-inositol 2-(L-cysteinylamino)-2-deoxy-alpha-D-glucopyranoside + acetyl-CoA = mycothiol + CoA + H(+)</text>
        <dbReference type="Rhea" id="RHEA:26172"/>
        <dbReference type="ChEBI" id="CHEBI:15378"/>
        <dbReference type="ChEBI" id="CHEBI:16768"/>
        <dbReference type="ChEBI" id="CHEBI:57287"/>
        <dbReference type="ChEBI" id="CHEBI:57288"/>
        <dbReference type="ChEBI" id="CHEBI:58887"/>
        <dbReference type="EC" id="2.3.1.189"/>
    </reaction>
</comment>
<organism evidence="6 7">
    <name type="scientific">Cryobacterium roopkundense</name>
    <dbReference type="NCBI Taxonomy" id="1001240"/>
    <lineage>
        <taxon>Bacteria</taxon>
        <taxon>Bacillati</taxon>
        <taxon>Actinomycetota</taxon>
        <taxon>Actinomycetes</taxon>
        <taxon>Micrococcales</taxon>
        <taxon>Microbacteriaceae</taxon>
        <taxon>Cryobacterium</taxon>
    </lineage>
</organism>
<keyword evidence="2 4" id="KW-0677">Repeat</keyword>
<protein>
    <recommendedName>
        <fullName evidence="4">Mycothiol acetyltransferase</fullName>
        <shortName evidence="4">MSH acetyltransferase</shortName>
        <ecNumber evidence="4">2.3.1.189</ecNumber>
    </recommendedName>
    <alternativeName>
        <fullName evidence="4">Mycothiol synthase</fullName>
    </alternativeName>
</protein>
<dbReference type="EMBL" id="JACHBQ010000001">
    <property type="protein sequence ID" value="MBB5639694.1"/>
    <property type="molecule type" value="Genomic_DNA"/>
</dbReference>
<name>A0A7W8ZT42_9MICO</name>
<sequence length="314" mass="34228">MNAYPTPSAADQANTRIQRIQPADAVGLAEFDRVTAEATTADGYAPFNEQALLDLRAARRAAYLVREVEGHTVGAALTGLGELDLVISPEYRRRGHGGAALATLLGEEAGELSAWSHGDHPTARALAVQWGFVAVRTLLELRLPLHDESDGPDLPGTPDHPGTPEGFVIDTFRTGVDESEWVALNALIFAAHPEQGAVTESDLRDRQREHWFAAADFLVIRDAEGRMRGYNWLKVEAHVGEIYVIGVHPDAAGVGLGRALMKVGLEHLRERGCTTAALYVEADSAGPVHLYRSLGFTDHTIDVQYRRMHPHLQN</sequence>
<feature type="binding site" evidence="4">
    <location>
        <position position="49"/>
    </location>
    <ligand>
        <name>1D-myo-inositol 2-(L-cysteinylamino)-2-deoxy-alpha-D-glucopyranoside</name>
        <dbReference type="ChEBI" id="CHEBI:58887"/>
    </ligand>
</feature>
<dbReference type="PROSITE" id="PS51186">
    <property type="entry name" value="GNAT"/>
    <property type="match status" value="2"/>
</dbReference>
<dbReference type="PANTHER" id="PTHR43877">
    <property type="entry name" value="AMINOALKYLPHOSPHONATE N-ACETYLTRANSFERASE-RELATED-RELATED"/>
    <property type="match status" value="1"/>
</dbReference>
<comment type="caution">
    <text evidence="6">The sequence shown here is derived from an EMBL/GenBank/DDBJ whole genome shotgun (WGS) entry which is preliminary data.</text>
</comment>
<dbReference type="InterPro" id="IPR050832">
    <property type="entry name" value="Bact_Acetyltransf"/>
</dbReference>
<dbReference type="CDD" id="cd04301">
    <property type="entry name" value="NAT_SF"/>
    <property type="match status" value="1"/>
</dbReference>
<evidence type="ECO:0000313" key="6">
    <source>
        <dbReference type="EMBL" id="MBB5639694.1"/>
    </source>
</evidence>
<dbReference type="InterPro" id="IPR016181">
    <property type="entry name" value="Acyl_CoA_acyltransferase"/>
</dbReference>
<feature type="domain" description="N-acetyltransferase" evidence="5">
    <location>
        <begin position="15"/>
        <end position="155"/>
    </location>
</feature>
<dbReference type="InterPro" id="IPR000182">
    <property type="entry name" value="GNAT_dom"/>
</dbReference>
<comment type="caution">
    <text evidence="4">Lacks conserved residue(s) required for the propagation of feature annotation.</text>
</comment>
<keyword evidence="1 4" id="KW-0808">Transferase</keyword>
<gene>
    <name evidence="4" type="primary">mshD</name>
    <name evidence="6" type="ORF">BJ997_000242</name>
</gene>
<dbReference type="AlphaFoldDB" id="A0A7W8ZT42"/>
<feature type="binding site" evidence="4">
    <location>
        <begin position="85"/>
        <end position="87"/>
    </location>
    <ligand>
        <name>acetyl-CoA</name>
        <dbReference type="ChEBI" id="CHEBI:57288"/>
        <label>1</label>
    </ligand>
</feature>
<evidence type="ECO:0000256" key="1">
    <source>
        <dbReference type="ARBA" id="ARBA00022679"/>
    </source>
</evidence>
<dbReference type="RefSeq" id="WP_035834918.1">
    <property type="nucleotide sequence ID" value="NZ_JACHBQ010000001.1"/>
</dbReference>
<evidence type="ECO:0000313" key="7">
    <source>
        <dbReference type="Proteomes" id="UP000561726"/>
    </source>
</evidence>